<keyword evidence="1" id="KW-1133">Transmembrane helix</keyword>
<dbReference type="EMBL" id="MK072388">
    <property type="protein sequence ID" value="AYV83363.1"/>
    <property type="molecule type" value="Genomic_DNA"/>
</dbReference>
<reference evidence="2" key="1">
    <citation type="submission" date="2018-10" db="EMBL/GenBank/DDBJ databases">
        <title>Hidden diversity of soil giant viruses.</title>
        <authorList>
            <person name="Schulz F."/>
            <person name="Alteio L."/>
            <person name="Goudeau D."/>
            <person name="Ryan E.M."/>
            <person name="Malmstrom R.R."/>
            <person name="Blanchard J."/>
            <person name="Woyke T."/>
        </authorList>
    </citation>
    <scope>NUCLEOTIDE SEQUENCE</scope>
    <source>
        <strain evidence="2">HYV1</strain>
    </source>
</reference>
<organism evidence="2">
    <name type="scientific">Hyperionvirus sp</name>
    <dbReference type="NCBI Taxonomy" id="2487770"/>
    <lineage>
        <taxon>Viruses</taxon>
        <taxon>Varidnaviria</taxon>
        <taxon>Bamfordvirae</taxon>
        <taxon>Nucleocytoviricota</taxon>
        <taxon>Megaviricetes</taxon>
        <taxon>Imitervirales</taxon>
        <taxon>Mimiviridae</taxon>
        <taxon>Klosneuvirinae</taxon>
    </lineage>
</organism>
<keyword evidence="1" id="KW-0812">Transmembrane</keyword>
<name>A0A3G5ABV7_9VIRU</name>
<protein>
    <submittedName>
        <fullName evidence="2">Uncharacterized protein</fullName>
    </submittedName>
</protein>
<evidence type="ECO:0000313" key="2">
    <source>
        <dbReference type="EMBL" id="AYV83363.1"/>
    </source>
</evidence>
<sequence length="161" mass="18022">MPEPRQIEHGRESKQRVQFDEDGILSPCRVKFFTLYFTVGILGCLVFMICGFGALICKGWEINGYCQNSEFSPEWTASPDSFLGIAQCCRLTNSSGCRIDMVLKQCSVYDNWVKAVWGTVIVTGSLSMIISIIPNCLLRCGYKKSEYGLIRHVDTTILSAV</sequence>
<feature type="transmembrane region" description="Helical" evidence="1">
    <location>
        <begin position="33"/>
        <end position="56"/>
    </location>
</feature>
<keyword evidence="1" id="KW-0472">Membrane</keyword>
<proteinExistence type="predicted"/>
<feature type="transmembrane region" description="Helical" evidence="1">
    <location>
        <begin position="115"/>
        <end position="138"/>
    </location>
</feature>
<accession>A0A3G5ABV7</accession>
<gene>
    <name evidence="2" type="ORF">Hyperionvirus6_44</name>
</gene>
<evidence type="ECO:0000256" key="1">
    <source>
        <dbReference type="SAM" id="Phobius"/>
    </source>
</evidence>